<name>A0A195G045_9HYME</name>
<organism evidence="1 2">
    <name type="scientific">Trachymyrmex septentrionalis</name>
    <dbReference type="NCBI Taxonomy" id="34720"/>
    <lineage>
        <taxon>Eukaryota</taxon>
        <taxon>Metazoa</taxon>
        <taxon>Ecdysozoa</taxon>
        <taxon>Arthropoda</taxon>
        <taxon>Hexapoda</taxon>
        <taxon>Insecta</taxon>
        <taxon>Pterygota</taxon>
        <taxon>Neoptera</taxon>
        <taxon>Endopterygota</taxon>
        <taxon>Hymenoptera</taxon>
        <taxon>Apocrita</taxon>
        <taxon>Aculeata</taxon>
        <taxon>Formicoidea</taxon>
        <taxon>Formicidae</taxon>
        <taxon>Myrmicinae</taxon>
        <taxon>Trachymyrmex</taxon>
    </lineage>
</organism>
<dbReference type="STRING" id="34720.A0A195G045"/>
<dbReference type="EMBL" id="KQ981161">
    <property type="protein sequence ID" value="KYN45414.1"/>
    <property type="molecule type" value="Genomic_DNA"/>
</dbReference>
<proteinExistence type="predicted"/>
<accession>A0A195G045</accession>
<dbReference type="AlphaFoldDB" id="A0A195G045"/>
<sequence length="153" mass="17006">MATDQSQHYQAEVSSGLKDVSRNNLLIKHESKGGLVFLNPPKINFAGLKYVHASSVSKAAIIKIAKCFRLLPDLQFCFSLARRAFIILSFNFLGKSASDIILIDNCLFGNNLAEEINAAQTIKEVAHKISKKAQLSSQKLTQPATHRFKQLNY</sequence>
<protein>
    <submittedName>
        <fullName evidence="1">Uncharacterized protein</fullName>
    </submittedName>
</protein>
<reference evidence="1 2" key="1">
    <citation type="submission" date="2016-03" db="EMBL/GenBank/DDBJ databases">
        <title>Trachymyrmex septentrionalis WGS genome.</title>
        <authorList>
            <person name="Nygaard S."/>
            <person name="Hu H."/>
            <person name="Boomsma J."/>
            <person name="Zhang G."/>
        </authorList>
    </citation>
    <scope>NUCLEOTIDE SEQUENCE [LARGE SCALE GENOMIC DNA]</scope>
    <source>
        <strain evidence="1">Tsep2-gDNA-1</strain>
        <tissue evidence="1">Whole body</tissue>
    </source>
</reference>
<keyword evidence="2" id="KW-1185">Reference proteome</keyword>
<evidence type="ECO:0000313" key="2">
    <source>
        <dbReference type="Proteomes" id="UP000078541"/>
    </source>
</evidence>
<dbReference type="Proteomes" id="UP000078541">
    <property type="component" value="Unassembled WGS sequence"/>
</dbReference>
<evidence type="ECO:0000313" key="1">
    <source>
        <dbReference type="EMBL" id="KYN45414.1"/>
    </source>
</evidence>
<gene>
    <name evidence="1" type="ORF">ALC56_00108</name>
</gene>